<dbReference type="NCBIfam" id="TIGR01726">
    <property type="entry name" value="HEQRo_perm_3TM"/>
    <property type="match status" value="1"/>
</dbReference>
<feature type="domain" description="ABC transmembrane type-1" evidence="10">
    <location>
        <begin position="284"/>
        <end position="468"/>
    </location>
</feature>
<evidence type="ECO:0000256" key="4">
    <source>
        <dbReference type="ARBA" id="ARBA00022475"/>
    </source>
</evidence>
<dbReference type="InterPro" id="IPR010065">
    <property type="entry name" value="AA_ABC_transptr_permease_3TM"/>
</dbReference>
<gene>
    <name evidence="11" type="ORF">R4146_00795</name>
</gene>
<keyword evidence="3 9" id="KW-0813">Transport</keyword>
<keyword evidence="6" id="KW-0029">Amino-acid transport</keyword>
<reference evidence="11 12" key="1">
    <citation type="submission" date="2023-10" db="EMBL/GenBank/DDBJ databases">
        <title>Nicoliella lavandulae sp. nov. isolated from Lavandula angustifolia flowers.</title>
        <authorList>
            <person name="Alcantara C."/>
            <person name="Zuniga M."/>
            <person name="Landete J.M."/>
            <person name="Monedero V."/>
        </authorList>
    </citation>
    <scope>NUCLEOTIDE SEQUENCE [LARGE SCALE GENOMIC DNA]</scope>
    <source>
        <strain evidence="11 12">Es01</strain>
    </source>
</reference>
<dbReference type="Proteomes" id="UP001370590">
    <property type="component" value="Unassembled WGS sequence"/>
</dbReference>
<feature type="transmembrane region" description="Helical" evidence="9">
    <location>
        <begin position="286"/>
        <end position="308"/>
    </location>
</feature>
<dbReference type="InterPro" id="IPR000515">
    <property type="entry name" value="MetI-like"/>
</dbReference>
<evidence type="ECO:0000313" key="11">
    <source>
        <dbReference type="EMBL" id="MEJ6399725.1"/>
    </source>
</evidence>
<dbReference type="SMART" id="SM00062">
    <property type="entry name" value="PBPb"/>
    <property type="match status" value="1"/>
</dbReference>
<dbReference type="CDD" id="cd06261">
    <property type="entry name" value="TM_PBP2"/>
    <property type="match status" value="1"/>
</dbReference>
<dbReference type="RefSeq" id="WP_339959568.1">
    <property type="nucleotide sequence ID" value="NZ_JAWMWH010000001.1"/>
</dbReference>
<evidence type="ECO:0000259" key="10">
    <source>
        <dbReference type="PROSITE" id="PS50928"/>
    </source>
</evidence>
<keyword evidence="12" id="KW-1185">Reference proteome</keyword>
<comment type="caution">
    <text evidence="11">The sequence shown here is derived from an EMBL/GenBank/DDBJ whole genome shotgun (WGS) entry which is preliminary data.</text>
</comment>
<feature type="transmembrane region" description="Helical" evidence="9">
    <location>
        <begin position="349"/>
        <end position="368"/>
    </location>
</feature>
<accession>A0ABU8SII8</accession>
<evidence type="ECO:0000313" key="12">
    <source>
        <dbReference type="Proteomes" id="UP001370590"/>
    </source>
</evidence>
<keyword evidence="8 9" id="KW-0472">Membrane</keyword>
<dbReference type="SUPFAM" id="SSF161098">
    <property type="entry name" value="MetI-like"/>
    <property type="match status" value="1"/>
</dbReference>
<feature type="transmembrane region" description="Helical" evidence="9">
    <location>
        <begin position="320"/>
        <end position="343"/>
    </location>
</feature>
<sequence length="481" mass="52259">MTFSVFTGLLNKNTYAQASSSDNYLSTIKKKGTLVMGTAPDYPPYEFTKNENGQAKILGADIELAKQIAKNMGVKLKIKSMSFDSLLVALQTGKVDMVIAGLTKTPERAKSVDFTIPYYNGGQSLLINSNDHSIKSYKDLANQPVGVQTGSTQYNLVKQQVKNATLKGMESVNDLVLALKTNKVKAVAVESATGEAYAANTDGIKQIDAKFNTAKAQNVVAFHKGATSLVNAANKTIEAANKSHEFENKFIPAASKEMGTGAKKAKISVWQQMYDYKDYFIKGTEYTILISIVGTILGLLLGILLALMKLSKNILFHSVAVAYIEFIRGTPLMVQIMFVYFGLGTIVNVPALTAGIIAVFINSGAYVAEIIRSGIESIDDGQSEAARSLGFSNHQTMQIVVLPQAIKNILPALGNEFVSLIKESSIVSIIGVTDLIYQLRIVQADTYQGVVPIFIVMVIYFILTFGISRLLGLFEGRLKHE</sequence>
<evidence type="ECO:0000256" key="6">
    <source>
        <dbReference type="ARBA" id="ARBA00022970"/>
    </source>
</evidence>
<dbReference type="Pfam" id="PF00528">
    <property type="entry name" value="BPD_transp_1"/>
    <property type="match status" value="1"/>
</dbReference>
<keyword evidence="4" id="KW-1003">Cell membrane</keyword>
<evidence type="ECO:0000256" key="1">
    <source>
        <dbReference type="ARBA" id="ARBA00004651"/>
    </source>
</evidence>
<name>A0ABU8SII8_9LACO</name>
<dbReference type="Gene3D" id="3.40.190.10">
    <property type="entry name" value="Periplasmic binding protein-like II"/>
    <property type="match status" value="2"/>
</dbReference>
<dbReference type="InterPro" id="IPR043429">
    <property type="entry name" value="ArtM/GltK/GlnP/TcyL/YhdX-like"/>
</dbReference>
<keyword evidence="7 9" id="KW-1133">Transmembrane helix</keyword>
<comment type="similarity">
    <text evidence="2">Belongs to the binding-protein-dependent transport system permease family. HisMQ subfamily.</text>
</comment>
<dbReference type="PANTHER" id="PTHR30614">
    <property type="entry name" value="MEMBRANE COMPONENT OF AMINO ACID ABC TRANSPORTER"/>
    <property type="match status" value="1"/>
</dbReference>
<evidence type="ECO:0000256" key="2">
    <source>
        <dbReference type="ARBA" id="ARBA00010072"/>
    </source>
</evidence>
<evidence type="ECO:0000256" key="9">
    <source>
        <dbReference type="RuleBase" id="RU363032"/>
    </source>
</evidence>
<dbReference type="Pfam" id="PF00497">
    <property type="entry name" value="SBP_bac_3"/>
    <property type="match status" value="1"/>
</dbReference>
<dbReference type="InterPro" id="IPR035906">
    <property type="entry name" value="MetI-like_sf"/>
</dbReference>
<feature type="transmembrane region" description="Helical" evidence="9">
    <location>
        <begin position="450"/>
        <end position="471"/>
    </location>
</feature>
<proteinExistence type="inferred from homology"/>
<keyword evidence="5 9" id="KW-0812">Transmembrane</keyword>
<dbReference type="PANTHER" id="PTHR30614:SF20">
    <property type="entry name" value="GLUTAMINE TRANSPORT SYSTEM PERMEASE PROTEIN GLNP"/>
    <property type="match status" value="1"/>
</dbReference>
<dbReference type="EMBL" id="JAWMWH010000001">
    <property type="protein sequence ID" value="MEJ6399725.1"/>
    <property type="molecule type" value="Genomic_DNA"/>
</dbReference>
<evidence type="ECO:0000256" key="5">
    <source>
        <dbReference type="ARBA" id="ARBA00022692"/>
    </source>
</evidence>
<dbReference type="SUPFAM" id="SSF53850">
    <property type="entry name" value="Periplasmic binding protein-like II"/>
    <property type="match status" value="1"/>
</dbReference>
<dbReference type="Gene3D" id="1.10.3720.10">
    <property type="entry name" value="MetI-like"/>
    <property type="match status" value="1"/>
</dbReference>
<organism evidence="11 12">
    <name type="scientific">Nicoliella lavandulae</name>
    <dbReference type="NCBI Taxonomy" id="3082954"/>
    <lineage>
        <taxon>Bacteria</taxon>
        <taxon>Bacillati</taxon>
        <taxon>Bacillota</taxon>
        <taxon>Bacilli</taxon>
        <taxon>Lactobacillales</taxon>
        <taxon>Lactobacillaceae</taxon>
        <taxon>Nicoliella</taxon>
    </lineage>
</organism>
<evidence type="ECO:0000256" key="7">
    <source>
        <dbReference type="ARBA" id="ARBA00022989"/>
    </source>
</evidence>
<protein>
    <submittedName>
        <fullName evidence="11">ABC transporter substrate-binding protein/permease</fullName>
    </submittedName>
</protein>
<comment type="subcellular location">
    <subcellularLocation>
        <location evidence="1 9">Cell membrane</location>
        <topology evidence="1 9">Multi-pass membrane protein</topology>
    </subcellularLocation>
</comment>
<evidence type="ECO:0000256" key="3">
    <source>
        <dbReference type="ARBA" id="ARBA00022448"/>
    </source>
</evidence>
<dbReference type="InterPro" id="IPR001638">
    <property type="entry name" value="Solute-binding_3/MltF_N"/>
</dbReference>
<dbReference type="PROSITE" id="PS50928">
    <property type="entry name" value="ABC_TM1"/>
    <property type="match status" value="1"/>
</dbReference>
<evidence type="ECO:0000256" key="8">
    <source>
        <dbReference type="ARBA" id="ARBA00023136"/>
    </source>
</evidence>